<dbReference type="UniPathway" id="UPA00053">
    <property type="reaction ID" value="UER00087"/>
</dbReference>
<feature type="binding site" evidence="10">
    <location>
        <position position="263"/>
    </location>
    <ligand>
        <name>shikimate</name>
        <dbReference type="ChEBI" id="CHEBI:36208"/>
    </ligand>
</feature>
<dbReference type="SUPFAM" id="SSF51735">
    <property type="entry name" value="NAD(P)-binding Rossmann-fold domains"/>
    <property type="match status" value="1"/>
</dbReference>
<comment type="similarity">
    <text evidence="10">Belongs to the shikimate dehydrogenase family.</text>
</comment>
<dbReference type="Pfam" id="PF08501">
    <property type="entry name" value="Shikimate_dh_N"/>
    <property type="match status" value="1"/>
</dbReference>
<comment type="pathway">
    <text evidence="9">Aromatic compound metabolism; 3,4-dihydroxybenzoate biosynthesis; 3-dehydroquinate from D-quinate (NAD(+) route).</text>
</comment>
<evidence type="ECO:0000259" key="12">
    <source>
        <dbReference type="Pfam" id="PF08501"/>
    </source>
</evidence>
<evidence type="ECO:0000256" key="10">
    <source>
        <dbReference type="HAMAP-Rule" id="MF_00222"/>
    </source>
</evidence>
<comment type="function">
    <text evidence="10">Involved in the biosynthesis of the chorismate, which leads to the biosynthesis of aromatic amino acids. Catalyzes the reversible NADPH linked reduction of 3-dehydroshikimate (DHSA) to yield shikimate (SA).</text>
</comment>
<feature type="domain" description="SDH C-terminal" evidence="13">
    <location>
        <begin position="256"/>
        <end position="286"/>
    </location>
</feature>
<comment type="catalytic activity">
    <reaction evidence="7">
        <text>L-quinate + NAD(+) = 3-dehydroquinate + NADH + H(+)</text>
        <dbReference type="Rhea" id="RHEA:22364"/>
        <dbReference type="ChEBI" id="CHEBI:15378"/>
        <dbReference type="ChEBI" id="CHEBI:29751"/>
        <dbReference type="ChEBI" id="CHEBI:32364"/>
        <dbReference type="ChEBI" id="CHEBI:57540"/>
        <dbReference type="ChEBI" id="CHEBI:57945"/>
        <dbReference type="EC" id="1.1.1.24"/>
    </reaction>
</comment>
<evidence type="ECO:0000256" key="6">
    <source>
        <dbReference type="ARBA" id="ARBA00049442"/>
    </source>
</evidence>
<comment type="pathway">
    <text evidence="1 10">Metabolic intermediate biosynthesis; chorismate biosynthesis; chorismate from D-erythrose 4-phosphate and phosphoenolpyruvate: step 4/7.</text>
</comment>
<feature type="binding site" evidence="10">
    <location>
        <position position="114"/>
    </location>
    <ligand>
        <name>shikimate</name>
        <dbReference type="ChEBI" id="CHEBI:36208"/>
    </ligand>
</feature>
<dbReference type="Gene3D" id="3.40.50.10860">
    <property type="entry name" value="Leucine Dehydrogenase, chain A, domain 1"/>
    <property type="match status" value="1"/>
</dbReference>
<comment type="catalytic activity">
    <reaction evidence="6 10">
        <text>shikimate + NADP(+) = 3-dehydroshikimate + NADPH + H(+)</text>
        <dbReference type="Rhea" id="RHEA:17737"/>
        <dbReference type="ChEBI" id="CHEBI:15378"/>
        <dbReference type="ChEBI" id="CHEBI:16630"/>
        <dbReference type="ChEBI" id="CHEBI:36208"/>
        <dbReference type="ChEBI" id="CHEBI:57783"/>
        <dbReference type="ChEBI" id="CHEBI:58349"/>
        <dbReference type="EC" id="1.1.1.25"/>
    </reaction>
</comment>
<feature type="binding site" evidence="10">
    <location>
        <position position="234"/>
    </location>
    <ligand>
        <name>shikimate</name>
        <dbReference type="ChEBI" id="CHEBI:36208"/>
    </ligand>
</feature>
<dbReference type="GO" id="GO:0004764">
    <property type="term" value="F:shikimate 3-dehydrogenase (NADP+) activity"/>
    <property type="evidence" value="ECO:0007669"/>
    <property type="project" value="UniProtKB-UniRule"/>
</dbReference>
<dbReference type="KEGG" id="pkb:B4V02_08190"/>
<evidence type="ECO:0000256" key="5">
    <source>
        <dbReference type="ARBA" id="ARBA00023141"/>
    </source>
</evidence>
<evidence type="ECO:0000313" key="14">
    <source>
        <dbReference type="EMBL" id="ASR46658.1"/>
    </source>
</evidence>
<dbReference type="CDD" id="cd01065">
    <property type="entry name" value="NAD_bind_Shikimate_DH"/>
    <property type="match status" value="1"/>
</dbReference>
<feature type="binding site" evidence="10">
    <location>
        <begin position="163"/>
        <end position="168"/>
    </location>
    <ligand>
        <name>NADP(+)</name>
        <dbReference type="ChEBI" id="CHEBI:58349"/>
    </ligand>
</feature>
<dbReference type="OrthoDB" id="9792692at2"/>
<dbReference type="Gene3D" id="3.40.50.720">
    <property type="entry name" value="NAD(P)-binding Rossmann-like Domain"/>
    <property type="match status" value="1"/>
</dbReference>
<dbReference type="HAMAP" id="MF_00222">
    <property type="entry name" value="Shikimate_DH_AroE"/>
    <property type="match status" value="1"/>
</dbReference>
<dbReference type="FunFam" id="3.40.50.720:FF:000086">
    <property type="entry name" value="Quinate/shikimate dehydrogenase"/>
    <property type="match status" value="1"/>
</dbReference>
<feature type="binding site" evidence="10">
    <location>
        <position position="74"/>
    </location>
    <ligand>
        <name>shikimate</name>
        <dbReference type="ChEBI" id="CHEBI:36208"/>
    </ligand>
</feature>
<dbReference type="NCBIfam" id="TIGR00507">
    <property type="entry name" value="aroE"/>
    <property type="match status" value="1"/>
</dbReference>
<reference evidence="14 15" key="1">
    <citation type="submission" date="2017-03" db="EMBL/GenBank/DDBJ databases">
        <title>Complete genome sequence of Paenibacillus Kribbensis producing bioflocculants.</title>
        <authorList>
            <person name="Lee H.-G."/>
            <person name="Oh H.-M."/>
        </authorList>
    </citation>
    <scope>NUCLEOTIDE SEQUENCE [LARGE SCALE GENOMIC DNA]</scope>
    <source>
        <strain evidence="14 15">AM49</strain>
    </source>
</reference>
<feature type="active site" description="Proton acceptor" evidence="10">
    <location>
        <position position="78"/>
    </location>
</feature>
<feature type="binding site" evidence="10">
    <location>
        <begin position="27"/>
        <end position="29"/>
    </location>
    <ligand>
        <name>shikimate</name>
        <dbReference type="ChEBI" id="CHEBI:36208"/>
    </ligand>
</feature>
<dbReference type="InterPro" id="IPR013708">
    <property type="entry name" value="Shikimate_DH-bd_N"/>
</dbReference>
<dbReference type="GO" id="GO:0030266">
    <property type="term" value="F:quinate 3-dehydrogenase (NAD+) activity"/>
    <property type="evidence" value="ECO:0007669"/>
    <property type="project" value="UniProtKB-EC"/>
</dbReference>
<evidence type="ECO:0000256" key="9">
    <source>
        <dbReference type="ARBA" id="ARBA00060613"/>
    </source>
</evidence>
<feature type="binding site" evidence="10">
    <location>
        <position position="99"/>
    </location>
    <ligand>
        <name>shikimate</name>
        <dbReference type="ChEBI" id="CHEBI:36208"/>
    </ligand>
</feature>
<dbReference type="InterPro" id="IPR011342">
    <property type="entry name" value="Shikimate_DH"/>
</dbReference>
<proteinExistence type="inferred from homology"/>
<dbReference type="EMBL" id="CP020028">
    <property type="protein sequence ID" value="ASR46658.1"/>
    <property type="molecule type" value="Genomic_DNA"/>
</dbReference>
<keyword evidence="2 10" id="KW-0028">Amino-acid biosynthesis</keyword>
<feature type="binding site" evidence="10">
    <location>
        <begin position="139"/>
        <end position="143"/>
    </location>
    <ligand>
        <name>NADP(+)</name>
        <dbReference type="ChEBI" id="CHEBI:58349"/>
    </ligand>
</feature>
<comment type="catalytic activity">
    <reaction evidence="8">
        <text>shikimate + NAD(+) = 3-dehydroshikimate + NADH + H(+)</text>
        <dbReference type="Rhea" id="RHEA:17741"/>
        <dbReference type="ChEBI" id="CHEBI:15378"/>
        <dbReference type="ChEBI" id="CHEBI:16630"/>
        <dbReference type="ChEBI" id="CHEBI:36208"/>
        <dbReference type="ChEBI" id="CHEBI:57540"/>
        <dbReference type="ChEBI" id="CHEBI:57945"/>
    </reaction>
</comment>
<dbReference type="GO" id="GO:0019632">
    <property type="term" value="P:shikimate metabolic process"/>
    <property type="evidence" value="ECO:0007669"/>
    <property type="project" value="InterPro"/>
</dbReference>
<keyword evidence="3 10" id="KW-0521">NADP</keyword>
<feature type="binding site" evidence="10">
    <location>
        <position position="232"/>
    </location>
    <ligand>
        <name>NADP(+)</name>
        <dbReference type="ChEBI" id="CHEBI:58349"/>
    </ligand>
</feature>
<dbReference type="AlphaFoldDB" id="A0A222WL05"/>
<feature type="binding site" evidence="10">
    <location>
        <position position="90"/>
    </location>
    <ligand>
        <name>NADP(+)</name>
        <dbReference type="ChEBI" id="CHEBI:58349"/>
    </ligand>
</feature>
<evidence type="ECO:0000256" key="4">
    <source>
        <dbReference type="ARBA" id="ARBA00023002"/>
    </source>
</evidence>
<dbReference type="RefSeq" id="WP_094154428.1">
    <property type="nucleotide sequence ID" value="NZ_CP020028.1"/>
</dbReference>
<dbReference type="InterPro" id="IPR006151">
    <property type="entry name" value="Shikm_DH/Glu-tRNA_Rdtase"/>
</dbReference>
<dbReference type="NCBIfam" id="NF001319">
    <property type="entry name" value="PRK00258.3-3"/>
    <property type="match status" value="1"/>
</dbReference>
<keyword evidence="4 10" id="KW-0560">Oxidoreductase</keyword>
<feature type="domain" description="Shikimate dehydrogenase substrate binding N-terminal" evidence="12">
    <location>
        <begin position="19"/>
        <end position="101"/>
    </location>
</feature>
<dbReference type="InterPro" id="IPR041121">
    <property type="entry name" value="SDH_C"/>
</dbReference>
<dbReference type="GO" id="GO:0009423">
    <property type="term" value="P:chorismate biosynthetic process"/>
    <property type="evidence" value="ECO:0007669"/>
    <property type="project" value="UniProtKB-UniRule"/>
</dbReference>
<keyword evidence="5 10" id="KW-0057">Aromatic amino acid biosynthesis</keyword>
<feature type="domain" description="Quinate/shikimate 5-dehydrogenase/glutamyl-tRNA reductase" evidence="11">
    <location>
        <begin position="127"/>
        <end position="206"/>
    </location>
</feature>
<dbReference type="EC" id="1.1.1.25" evidence="10"/>
<evidence type="ECO:0000313" key="15">
    <source>
        <dbReference type="Proteomes" id="UP000214666"/>
    </source>
</evidence>
<gene>
    <name evidence="10" type="primary">aroE</name>
    <name evidence="14" type="ORF">B4V02_08190</name>
</gene>
<dbReference type="GO" id="GO:0009073">
    <property type="term" value="P:aromatic amino acid family biosynthetic process"/>
    <property type="evidence" value="ECO:0007669"/>
    <property type="project" value="UniProtKB-KW"/>
</dbReference>
<evidence type="ECO:0000259" key="11">
    <source>
        <dbReference type="Pfam" id="PF01488"/>
    </source>
</evidence>
<dbReference type="Proteomes" id="UP000214666">
    <property type="component" value="Chromosome"/>
</dbReference>
<accession>A0A222WL05</accession>
<feature type="binding site" evidence="10">
    <location>
        <position position="256"/>
    </location>
    <ligand>
        <name>NADP(+)</name>
        <dbReference type="ChEBI" id="CHEBI:58349"/>
    </ligand>
</feature>
<dbReference type="PANTHER" id="PTHR21089:SF1">
    <property type="entry name" value="BIFUNCTIONAL 3-DEHYDROQUINATE DEHYDRATASE_SHIKIMATE DEHYDROGENASE, CHLOROPLASTIC"/>
    <property type="match status" value="1"/>
</dbReference>
<dbReference type="GO" id="GO:0052734">
    <property type="term" value="F:shikimate 3-dehydrogenase (NAD+) activity"/>
    <property type="evidence" value="ECO:0007669"/>
    <property type="project" value="RHEA"/>
</dbReference>
<dbReference type="GO" id="GO:0050661">
    <property type="term" value="F:NADP binding"/>
    <property type="evidence" value="ECO:0007669"/>
    <property type="project" value="InterPro"/>
</dbReference>
<name>A0A222WL05_9BACL</name>
<dbReference type="Pfam" id="PF18317">
    <property type="entry name" value="SDH_C"/>
    <property type="match status" value="1"/>
</dbReference>
<dbReference type="InterPro" id="IPR046346">
    <property type="entry name" value="Aminoacid_DH-like_N_sf"/>
</dbReference>
<evidence type="ECO:0000256" key="7">
    <source>
        <dbReference type="ARBA" id="ARBA00051639"/>
    </source>
</evidence>
<dbReference type="SUPFAM" id="SSF53223">
    <property type="entry name" value="Aminoacid dehydrogenase-like, N-terminal domain"/>
    <property type="match status" value="1"/>
</dbReference>
<organism evidence="14 15">
    <name type="scientific">Paenibacillus kribbensis</name>
    <dbReference type="NCBI Taxonomy" id="172713"/>
    <lineage>
        <taxon>Bacteria</taxon>
        <taxon>Bacillati</taxon>
        <taxon>Bacillota</taxon>
        <taxon>Bacilli</taxon>
        <taxon>Bacillales</taxon>
        <taxon>Paenibacillaceae</taxon>
        <taxon>Paenibacillus</taxon>
    </lineage>
</organism>
<comment type="subunit">
    <text evidence="10">Homodimer.</text>
</comment>
<sequence length="290" mass="31206">MSSSGESGATEQGLVLLGVLGDPIKHSKSPLMHKIALQAAGIEGDFVPLHVKPDQLEDAMKGIRALHFRGVNVTIPHKVEVMKYLDEIDEGARLIGAVNTIVNDNGRLKGYNTDGIGYVRSLKEETSVELKGAKIAVLGAGGAARGVIHALLEERPESVMILNRTRDKAEQLAQEWTTEAIPVTGYANDEAKNVLATVDVLINTTSVGMSPLSDELPLETSLIPKGIIVSDLIYNPLETRLLRESREQRGCIVHGGLGMFVYQGAVAFEYFTGIAPAVDQMRAAVLRSLS</sequence>
<protein>
    <recommendedName>
        <fullName evidence="10">Shikimate dehydrogenase (NADP(+))</fullName>
        <shortName evidence="10">SDH</shortName>
        <ecNumber evidence="10">1.1.1.25</ecNumber>
    </recommendedName>
</protein>
<evidence type="ECO:0000259" key="13">
    <source>
        <dbReference type="Pfam" id="PF18317"/>
    </source>
</evidence>
<dbReference type="STRING" id="172713.GCA_001705305_05036"/>
<dbReference type="PANTHER" id="PTHR21089">
    <property type="entry name" value="SHIKIMATE DEHYDROGENASE"/>
    <property type="match status" value="1"/>
</dbReference>
<dbReference type="InterPro" id="IPR022893">
    <property type="entry name" value="Shikimate_DH_fam"/>
</dbReference>
<dbReference type="GO" id="GO:0008652">
    <property type="term" value="P:amino acid biosynthetic process"/>
    <property type="evidence" value="ECO:0007669"/>
    <property type="project" value="UniProtKB-KW"/>
</dbReference>
<evidence type="ECO:0000256" key="3">
    <source>
        <dbReference type="ARBA" id="ARBA00022857"/>
    </source>
</evidence>
<evidence type="ECO:0000256" key="2">
    <source>
        <dbReference type="ARBA" id="ARBA00022605"/>
    </source>
</evidence>
<evidence type="ECO:0000256" key="1">
    <source>
        <dbReference type="ARBA" id="ARBA00004871"/>
    </source>
</evidence>
<evidence type="ECO:0000256" key="8">
    <source>
        <dbReference type="ARBA" id="ARBA00052329"/>
    </source>
</evidence>
<dbReference type="InterPro" id="IPR036291">
    <property type="entry name" value="NAD(P)-bd_dom_sf"/>
</dbReference>
<keyword evidence="15" id="KW-1185">Reference proteome</keyword>
<dbReference type="Pfam" id="PF01488">
    <property type="entry name" value="Shikimate_DH"/>
    <property type="match status" value="1"/>
</dbReference>